<evidence type="ECO:0000256" key="3">
    <source>
        <dbReference type="ARBA" id="ARBA00022723"/>
    </source>
</evidence>
<evidence type="ECO:0000256" key="1">
    <source>
        <dbReference type="ARBA" id="ARBA00009405"/>
    </source>
</evidence>
<dbReference type="Gene3D" id="3.20.20.70">
    <property type="entry name" value="Aldolase class I"/>
    <property type="match status" value="1"/>
</dbReference>
<gene>
    <name evidence="7" type="ORF">J2T57_004155</name>
</gene>
<keyword evidence="8" id="KW-1185">Reference proteome</keyword>
<dbReference type="PANTHER" id="PTHR42738:SF7">
    <property type="entry name" value="HYDROXYMETHYLGLUTARYL-COA LYASE"/>
    <property type="match status" value="1"/>
</dbReference>
<dbReference type="NCBIfam" id="NF004283">
    <property type="entry name" value="PRK05692.1"/>
    <property type="match status" value="1"/>
</dbReference>
<sequence>MQQVTINEVGLRDGLQMHRSIVPVEDKLRLAQAFVDAGLRAVEATSFVSPKAVPQMADAAELVAGLPDVESVDYSVLVPNQKGLTRALAAGARAVNLVLSATDTMNEKNIGLSLSETRATCVATIQEARANGVEANAYIAVAFDCPYEGRVEPPVVAELTNEMVEAGAGRVIIADTIGAADPVKVRSLFEILLRRHSPDIFACHYHDTRAFALCNVWESLQAGVMRFDSSVGGLGGCPFSPGASGNLATEDLVLFLHQCGYETGVSLDGVLECVKLAREVSGRELGGRSMAYLTAKRERENGQH</sequence>
<protein>
    <submittedName>
        <fullName evidence="7">Hydroxymethylglutaryl-CoA lyase</fullName>
        <ecNumber evidence="7">4.1.3.4</ecNumber>
    </submittedName>
</protein>
<dbReference type="Proteomes" id="UP001205843">
    <property type="component" value="Unassembled WGS sequence"/>
</dbReference>
<dbReference type="GO" id="GO:0004419">
    <property type="term" value="F:hydroxymethylglutaryl-CoA lyase activity"/>
    <property type="evidence" value="ECO:0007669"/>
    <property type="project" value="UniProtKB-EC"/>
</dbReference>
<dbReference type="EMBL" id="JALJXV010000012">
    <property type="protein sequence ID" value="MCP1676981.1"/>
    <property type="molecule type" value="Genomic_DNA"/>
</dbReference>
<dbReference type="RefSeq" id="WP_253484644.1">
    <property type="nucleotide sequence ID" value="NZ_JALJXV010000012.1"/>
</dbReference>
<evidence type="ECO:0000313" key="8">
    <source>
        <dbReference type="Proteomes" id="UP001205843"/>
    </source>
</evidence>
<evidence type="ECO:0000256" key="5">
    <source>
        <dbReference type="RuleBase" id="RU003523"/>
    </source>
</evidence>
<accession>A0AAE3G6Z4</accession>
<dbReference type="GO" id="GO:0006552">
    <property type="term" value="P:L-leucine catabolic process"/>
    <property type="evidence" value="ECO:0007669"/>
    <property type="project" value="TreeGrafter"/>
</dbReference>
<dbReference type="InterPro" id="IPR013785">
    <property type="entry name" value="Aldolase_TIM"/>
</dbReference>
<feature type="domain" description="Pyruvate carboxyltransferase" evidence="6">
    <location>
        <begin position="4"/>
        <end position="271"/>
    </location>
</feature>
<dbReference type="GO" id="GO:0046912">
    <property type="term" value="F:acyltransferase activity, acyl groups converted into alkyl on transfer"/>
    <property type="evidence" value="ECO:0007669"/>
    <property type="project" value="InterPro"/>
</dbReference>
<comment type="similarity">
    <text evidence="1">Belongs to the HMG-CoA lyase family.</text>
</comment>
<dbReference type="PROSITE" id="PS00815">
    <property type="entry name" value="AIPM_HOMOCIT_SYNTH_1"/>
    <property type="match status" value="1"/>
</dbReference>
<dbReference type="InterPro" id="IPR000891">
    <property type="entry name" value="PYR_CT"/>
</dbReference>
<evidence type="ECO:0000256" key="4">
    <source>
        <dbReference type="ARBA" id="ARBA00023239"/>
    </source>
</evidence>
<comment type="caution">
    <text evidence="7">The sequence shown here is derived from an EMBL/GenBank/DDBJ whole genome shotgun (WGS) entry which is preliminary data.</text>
</comment>
<dbReference type="GO" id="GO:0046951">
    <property type="term" value="P:ketone body biosynthetic process"/>
    <property type="evidence" value="ECO:0007669"/>
    <property type="project" value="TreeGrafter"/>
</dbReference>
<evidence type="ECO:0000259" key="6">
    <source>
        <dbReference type="PROSITE" id="PS50991"/>
    </source>
</evidence>
<organism evidence="7 8">
    <name type="scientific">Natronocella acetinitrilica</name>
    <dbReference type="NCBI Taxonomy" id="414046"/>
    <lineage>
        <taxon>Bacteria</taxon>
        <taxon>Pseudomonadati</taxon>
        <taxon>Pseudomonadota</taxon>
        <taxon>Gammaproteobacteria</taxon>
        <taxon>Chromatiales</taxon>
        <taxon>Ectothiorhodospiraceae</taxon>
        <taxon>Natronocella</taxon>
    </lineage>
</organism>
<dbReference type="InterPro" id="IPR043594">
    <property type="entry name" value="HMGL"/>
</dbReference>
<comment type="similarity">
    <text evidence="5">Belongs to the alpha-IPM synthase/homocitrate synthase family.</text>
</comment>
<name>A0AAE3G6Z4_9GAMM</name>
<dbReference type="EC" id="4.1.3.4" evidence="7"/>
<keyword evidence="3" id="KW-0479">Metal-binding</keyword>
<dbReference type="CDD" id="cd07938">
    <property type="entry name" value="DRE_TIM_HMGL"/>
    <property type="match status" value="1"/>
</dbReference>
<reference evidence="7" key="1">
    <citation type="submission" date="2022-03" db="EMBL/GenBank/DDBJ databases">
        <title>Genomic Encyclopedia of Type Strains, Phase III (KMG-III): the genomes of soil and plant-associated and newly described type strains.</title>
        <authorList>
            <person name="Whitman W."/>
        </authorList>
    </citation>
    <scope>NUCLEOTIDE SEQUENCE</scope>
    <source>
        <strain evidence="7">ANL 6-2</strain>
    </source>
</reference>
<dbReference type="GO" id="GO:0046872">
    <property type="term" value="F:metal ion binding"/>
    <property type="evidence" value="ECO:0007669"/>
    <property type="project" value="UniProtKB-KW"/>
</dbReference>
<keyword evidence="4 7" id="KW-0456">Lyase</keyword>
<dbReference type="FunFam" id="3.20.20.70:FF:000071">
    <property type="entry name" value="Hydroxymethylglutaryl-CoA lyase"/>
    <property type="match status" value="1"/>
</dbReference>
<dbReference type="SUPFAM" id="SSF51569">
    <property type="entry name" value="Aldolase"/>
    <property type="match status" value="1"/>
</dbReference>
<dbReference type="AlphaFoldDB" id="A0AAE3G6Z4"/>
<dbReference type="InterPro" id="IPR002034">
    <property type="entry name" value="AIPM/Hcit_synth_CS"/>
</dbReference>
<evidence type="ECO:0000256" key="2">
    <source>
        <dbReference type="ARBA" id="ARBA00022679"/>
    </source>
</evidence>
<proteinExistence type="inferred from homology"/>
<evidence type="ECO:0000313" key="7">
    <source>
        <dbReference type="EMBL" id="MCP1676981.1"/>
    </source>
</evidence>
<keyword evidence="2 5" id="KW-0808">Transferase</keyword>
<dbReference type="PROSITE" id="PS50991">
    <property type="entry name" value="PYR_CT"/>
    <property type="match status" value="1"/>
</dbReference>
<dbReference type="PANTHER" id="PTHR42738">
    <property type="entry name" value="HYDROXYMETHYLGLUTARYL-COA LYASE"/>
    <property type="match status" value="1"/>
</dbReference>
<dbReference type="Pfam" id="PF00682">
    <property type="entry name" value="HMGL-like"/>
    <property type="match status" value="1"/>
</dbReference>